<keyword evidence="4" id="KW-1185">Reference proteome</keyword>
<comment type="caution">
    <text evidence="3">The sequence shown here is derived from an EMBL/GenBank/DDBJ whole genome shotgun (WGS) entry which is preliminary data.</text>
</comment>
<sequence length="148" mass="17208">MRSAKLILNKVKWLWLLLLVLSFQSHAEQKKTLGNWDVHYIAFNTTFLTPEIARANNIQRSSNNTLVNISVLDRTSKQAQEVVITGTARNLLGNTIELDFKQVNEGDAIYYLAVMPFDDEEHYRFKIDLSQQQISQTLTFEQKLYKEQ</sequence>
<feature type="signal peptide" evidence="1">
    <location>
        <begin position="1"/>
        <end position="27"/>
    </location>
</feature>
<dbReference type="EMBL" id="BAAAFD010000003">
    <property type="protein sequence ID" value="GAA0855726.1"/>
    <property type="molecule type" value="Genomic_DNA"/>
</dbReference>
<evidence type="ECO:0000256" key="1">
    <source>
        <dbReference type="SAM" id="SignalP"/>
    </source>
</evidence>
<proteinExistence type="predicted"/>
<dbReference type="Pfam" id="PF14467">
    <property type="entry name" value="DUF4426"/>
    <property type="match status" value="1"/>
</dbReference>
<dbReference type="RefSeq" id="WP_343858308.1">
    <property type="nucleotide sequence ID" value="NZ_BAAAFD010000003.1"/>
</dbReference>
<evidence type="ECO:0000259" key="2">
    <source>
        <dbReference type="Pfam" id="PF14467"/>
    </source>
</evidence>
<dbReference type="Gene3D" id="2.60.40.3340">
    <property type="entry name" value="Domain of unknown function DUF4426"/>
    <property type="match status" value="1"/>
</dbReference>
<accession>A0ABP3WRC5</accession>
<dbReference type="Proteomes" id="UP001500359">
    <property type="component" value="Unassembled WGS sequence"/>
</dbReference>
<reference evidence="4" key="1">
    <citation type="journal article" date="2019" name="Int. J. Syst. Evol. Microbiol.">
        <title>The Global Catalogue of Microorganisms (GCM) 10K type strain sequencing project: providing services to taxonomists for standard genome sequencing and annotation.</title>
        <authorList>
            <consortium name="The Broad Institute Genomics Platform"/>
            <consortium name="The Broad Institute Genome Sequencing Center for Infectious Disease"/>
            <person name="Wu L."/>
            <person name="Ma J."/>
        </authorList>
    </citation>
    <scope>NUCLEOTIDE SEQUENCE [LARGE SCALE GENOMIC DNA]</scope>
    <source>
        <strain evidence="4">JCM 15896</strain>
    </source>
</reference>
<evidence type="ECO:0000313" key="4">
    <source>
        <dbReference type="Proteomes" id="UP001500359"/>
    </source>
</evidence>
<dbReference type="InterPro" id="IPR025218">
    <property type="entry name" value="DUF4426"/>
</dbReference>
<name>A0ABP3WRC5_9ALTE</name>
<feature type="domain" description="DUF4426" evidence="2">
    <location>
        <begin position="31"/>
        <end position="147"/>
    </location>
</feature>
<protein>
    <submittedName>
        <fullName evidence="3">DUF4426 domain-containing protein</fullName>
    </submittedName>
</protein>
<organism evidence="3 4">
    <name type="scientific">Aliiglaciecola litoralis</name>
    <dbReference type="NCBI Taxonomy" id="582857"/>
    <lineage>
        <taxon>Bacteria</taxon>
        <taxon>Pseudomonadati</taxon>
        <taxon>Pseudomonadota</taxon>
        <taxon>Gammaproteobacteria</taxon>
        <taxon>Alteromonadales</taxon>
        <taxon>Alteromonadaceae</taxon>
        <taxon>Aliiglaciecola</taxon>
    </lineage>
</organism>
<feature type="chain" id="PRO_5046301153" evidence="1">
    <location>
        <begin position="28"/>
        <end position="148"/>
    </location>
</feature>
<gene>
    <name evidence="3" type="ORF">GCM10009114_15200</name>
</gene>
<evidence type="ECO:0000313" key="3">
    <source>
        <dbReference type="EMBL" id="GAA0855726.1"/>
    </source>
</evidence>
<keyword evidence="1" id="KW-0732">Signal</keyword>